<dbReference type="RefSeq" id="WP_138225825.1">
    <property type="nucleotide sequence ID" value="NZ_CP040396.1"/>
</dbReference>
<dbReference type="Pfam" id="PF00884">
    <property type="entry name" value="Sulfatase"/>
    <property type="match status" value="1"/>
</dbReference>
<organism evidence="14 15">
    <name type="scientific">Paenibacillus algicola</name>
    <dbReference type="NCBI Taxonomy" id="2565926"/>
    <lineage>
        <taxon>Bacteria</taxon>
        <taxon>Bacillati</taxon>
        <taxon>Bacillota</taxon>
        <taxon>Bacilli</taxon>
        <taxon>Bacillales</taxon>
        <taxon>Paenibacillaceae</taxon>
        <taxon>Paenibacillus</taxon>
    </lineage>
</organism>
<dbReference type="InterPro" id="IPR000917">
    <property type="entry name" value="Sulfatase_N"/>
</dbReference>
<feature type="transmembrane region" description="Helical" evidence="12">
    <location>
        <begin position="64"/>
        <end position="86"/>
    </location>
</feature>
<feature type="domain" description="Sulfatase N-terminal" evidence="13">
    <location>
        <begin position="257"/>
        <end position="547"/>
    </location>
</feature>
<dbReference type="GO" id="GO:0046872">
    <property type="term" value="F:metal ion binding"/>
    <property type="evidence" value="ECO:0007669"/>
    <property type="project" value="UniProtKB-KW"/>
</dbReference>
<dbReference type="InterPro" id="IPR012160">
    <property type="entry name" value="LtaS-like"/>
</dbReference>
<keyword evidence="5 12" id="KW-0812">Transmembrane</keyword>
<feature type="binding site" evidence="10">
    <location>
        <position position="422"/>
    </location>
    <ligand>
        <name>substrate</name>
    </ligand>
</feature>
<proteinExistence type="inferred from homology"/>
<dbReference type="Proteomes" id="UP000300879">
    <property type="component" value="Chromosome"/>
</dbReference>
<feature type="binding site" evidence="11">
    <location>
        <position position="306"/>
    </location>
    <ligand>
        <name>Mn(2+)</name>
        <dbReference type="ChEBI" id="CHEBI:29035"/>
    </ligand>
</feature>
<dbReference type="CDD" id="cd16015">
    <property type="entry name" value="LTA_synthase"/>
    <property type="match status" value="1"/>
</dbReference>
<dbReference type="Gene3D" id="3.40.720.10">
    <property type="entry name" value="Alkaline Phosphatase, subunit A"/>
    <property type="match status" value="1"/>
</dbReference>
<evidence type="ECO:0000313" key="15">
    <source>
        <dbReference type="Proteomes" id="UP000300879"/>
    </source>
</evidence>
<keyword evidence="7 8" id="KW-0472">Membrane</keyword>
<accession>A0A4P8XMF7</accession>
<evidence type="ECO:0000256" key="5">
    <source>
        <dbReference type="ARBA" id="ARBA00022692"/>
    </source>
</evidence>
<dbReference type="PANTHER" id="PTHR47371:SF3">
    <property type="entry name" value="PHOSPHOGLYCEROL TRANSFERASE I"/>
    <property type="match status" value="1"/>
</dbReference>
<keyword evidence="15" id="KW-1185">Reference proteome</keyword>
<evidence type="ECO:0000259" key="13">
    <source>
        <dbReference type="Pfam" id="PF00884"/>
    </source>
</evidence>
<dbReference type="AlphaFoldDB" id="A0A4P8XMF7"/>
<protein>
    <submittedName>
        <fullName evidence="14">Arylsulfatase</fullName>
    </submittedName>
</protein>
<evidence type="ECO:0000256" key="12">
    <source>
        <dbReference type="SAM" id="Phobius"/>
    </source>
</evidence>
<comment type="subcellular location">
    <subcellularLocation>
        <location evidence="1">Cell membrane</location>
        <topology evidence="1">Multi-pass membrane protein</topology>
    </subcellularLocation>
</comment>
<gene>
    <name evidence="14" type="ORF">E6C60_2145</name>
</gene>
<dbReference type="PIRSF" id="PIRSF005091">
    <property type="entry name" value="Mmb_sulf_HI1246"/>
    <property type="match status" value="1"/>
</dbReference>
<feature type="transmembrane region" description="Helical" evidence="12">
    <location>
        <begin position="118"/>
        <end position="139"/>
    </location>
</feature>
<evidence type="ECO:0000313" key="14">
    <source>
        <dbReference type="EMBL" id="QCT02860.1"/>
    </source>
</evidence>
<sequence length="639" mass="71290">MNTSPRTGLLWYSGMLVLLLLKLLLFRWFVFKDIEWGRIIWDVISVAGLLALLELSISAKVRPLVYWMFNGIISILLFASVVYVAYFGSVPTYTALSGLGQVNQVKGSVHTLLRPEQFLFFIDLAALLVARAARAVAVRRRHRSALSFGTREAGKRPSKLWKLSMALILISSLGLSAVAMTRSWTIENEKVRAEQLGFVSYQVAEALRDARDTKALADTSLEETAQKVQELKASYTYQDKTESRAEPDYFGSGEGMNLLIVQLESLQRFPLHAFLDGQEITPVMNTLADEGLYFPNVFQQIGQGNTSDAEFLTNTSIYPAGSIAMSKGFGHKQLPSLPKLLAERNYISSTFHVNDAAFWNRAQLYPALGFDQYYDKPSFNNDQFNDFGASDEEMYRTGLQKLIEVQETGKSFYGHFIAVSSHSPFIVPEDRSKIDIPAELQGTQLGHYLDAVNYSDYALGLLVDALKQKGLWENTVLVVYGDHFGINPAETPASLISSTLNIPYEDDVSRLNVPLVIRIPGQQGGKTIERTGGQIDILPTVANIMGISLEKEGFTAFGQDLLNIDHNVTGMRYYLPTGSFLNDEILFIPGNGFEDGRAVSLDTLEPVEDFSAYRNDYDFILQIMKLSDEYVNLLPSRAP</sequence>
<dbReference type="InterPro" id="IPR050448">
    <property type="entry name" value="OpgB/LTA_synthase_biosynth"/>
</dbReference>
<dbReference type="SUPFAM" id="SSF53649">
    <property type="entry name" value="Alkaline phosphatase-like"/>
    <property type="match status" value="1"/>
</dbReference>
<evidence type="ECO:0000256" key="11">
    <source>
        <dbReference type="PIRSR" id="PIRSR005091-3"/>
    </source>
</evidence>
<feature type="active site" evidence="9">
    <location>
        <position position="306"/>
    </location>
</feature>
<dbReference type="Gene3D" id="3.30.1120.170">
    <property type="match status" value="1"/>
</dbReference>
<dbReference type="PANTHER" id="PTHR47371">
    <property type="entry name" value="LIPOTEICHOIC ACID SYNTHASE"/>
    <property type="match status" value="1"/>
</dbReference>
<keyword evidence="10" id="KW-0479">Metal-binding</keyword>
<evidence type="ECO:0000256" key="3">
    <source>
        <dbReference type="ARBA" id="ARBA00009983"/>
    </source>
</evidence>
<name>A0A4P8XMF7_9BACL</name>
<feature type="binding site" evidence="11">
    <location>
        <position position="482"/>
    </location>
    <ligand>
        <name>Mn(2+)</name>
        <dbReference type="ChEBI" id="CHEBI:29035"/>
    </ligand>
</feature>
<evidence type="ECO:0000256" key="9">
    <source>
        <dbReference type="PIRSR" id="PIRSR005091-1"/>
    </source>
</evidence>
<dbReference type="OrthoDB" id="5901192at2"/>
<feature type="transmembrane region" description="Helical" evidence="12">
    <location>
        <begin position="160"/>
        <end position="180"/>
    </location>
</feature>
<feature type="transmembrane region" description="Helical" evidence="12">
    <location>
        <begin position="9"/>
        <end position="30"/>
    </location>
</feature>
<comment type="similarity">
    <text evidence="3 8">Belongs to the LTA synthase family.</text>
</comment>
<evidence type="ECO:0000256" key="10">
    <source>
        <dbReference type="PIRSR" id="PIRSR005091-2"/>
    </source>
</evidence>
<keyword evidence="6 12" id="KW-1133">Transmembrane helix</keyword>
<evidence type="ECO:0000256" key="2">
    <source>
        <dbReference type="ARBA" id="ARBA00004936"/>
    </source>
</evidence>
<evidence type="ECO:0000256" key="4">
    <source>
        <dbReference type="ARBA" id="ARBA00022475"/>
    </source>
</evidence>
<feature type="transmembrane region" description="Helical" evidence="12">
    <location>
        <begin position="36"/>
        <end position="57"/>
    </location>
</feature>
<evidence type="ECO:0000256" key="6">
    <source>
        <dbReference type="ARBA" id="ARBA00022989"/>
    </source>
</evidence>
<keyword evidence="10" id="KW-0464">Manganese</keyword>
<keyword evidence="4 8" id="KW-1003">Cell membrane</keyword>
<feature type="binding site" evidence="11">
    <location>
        <position position="483"/>
    </location>
    <ligand>
        <name>Mn(2+)</name>
        <dbReference type="ChEBI" id="CHEBI:29035"/>
    </ligand>
</feature>
<reference evidence="14 15" key="1">
    <citation type="submission" date="2019-05" db="EMBL/GenBank/DDBJ databases">
        <authorList>
            <person name="Chen C."/>
        </authorList>
    </citation>
    <scope>NUCLEOTIDE SEQUENCE [LARGE SCALE GENOMIC DNA]</scope>
    <source>
        <strain evidence="14 15">HB172198</strain>
    </source>
</reference>
<comment type="pathway">
    <text evidence="2">Cell wall biogenesis; lipoteichoic acid biosynthesis.</text>
</comment>
<dbReference type="InterPro" id="IPR017850">
    <property type="entry name" value="Alkaline_phosphatase_core_sf"/>
</dbReference>
<dbReference type="KEGG" id="palo:E6C60_2145"/>
<evidence type="ECO:0000256" key="7">
    <source>
        <dbReference type="ARBA" id="ARBA00023136"/>
    </source>
</evidence>
<evidence type="ECO:0000256" key="1">
    <source>
        <dbReference type="ARBA" id="ARBA00004651"/>
    </source>
</evidence>
<dbReference type="GO" id="GO:0005886">
    <property type="term" value="C:plasma membrane"/>
    <property type="evidence" value="ECO:0007669"/>
    <property type="project" value="UniProtKB-SubCell"/>
</dbReference>
<evidence type="ECO:0000256" key="8">
    <source>
        <dbReference type="PIRNR" id="PIRNR005091"/>
    </source>
</evidence>
<dbReference type="EMBL" id="CP040396">
    <property type="protein sequence ID" value="QCT02860.1"/>
    <property type="molecule type" value="Genomic_DNA"/>
</dbReference>
<feature type="binding site" evidence="11">
    <location>
        <position position="264"/>
    </location>
    <ligand>
        <name>Mn(2+)</name>
        <dbReference type="ChEBI" id="CHEBI:29035"/>
    </ligand>
</feature>